<dbReference type="GO" id="GO:0005813">
    <property type="term" value="C:centrosome"/>
    <property type="evidence" value="ECO:0007669"/>
    <property type="project" value="TreeGrafter"/>
</dbReference>
<dbReference type="Proteomes" id="UP001186944">
    <property type="component" value="Unassembled WGS sequence"/>
</dbReference>
<dbReference type="GO" id="GO:0030496">
    <property type="term" value="C:midbody"/>
    <property type="evidence" value="ECO:0007669"/>
    <property type="project" value="TreeGrafter"/>
</dbReference>
<feature type="non-terminal residue" evidence="2">
    <location>
        <position position="1"/>
    </location>
</feature>
<dbReference type="EMBL" id="VSWD01000007">
    <property type="protein sequence ID" value="KAK3097437.1"/>
    <property type="molecule type" value="Genomic_DNA"/>
</dbReference>
<keyword evidence="1" id="KW-1133">Transmembrane helix</keyword>
<name>A0AA89C0C9_PINIB</name>
<organism evidence="2 3">
    <name type="scientific">Pinctada imbricata</name>
    <name type="common">Atlantic pearl-oyster</name>
    <name type="synonym">Pinctada martensii</name>
    <dbReference type="NCBI Taxonomy" id="66713"/>
    <lineage>
        <taxon>Eukaryota</taxon>
        <taxon>Metazoa</taxon>
        <taxon>Spiralia</taxon>
        <taxon>Lophotrochozoa</taxon>
        <taxon>Mollusca</taxon>
        <taxon>Bivalvia</taxon>
        <taxon>Autobranchia</taxon>
        <taxon>Pteriomorphia</taxon>
        <taxon>Pterioida</taxon>
        <taxon>Pterioidea</taxon>
        <taxon>Pteriidae</taxon>
        <taxon>Pinctada</taxon>
    </lineage>
</organism>
<evidence type="ECO:0000256" key="1">
    <source>
        <dbReference type="SAM" id="Phobius"/>
    </source>
</evidence>
<evidence type="ECO:0000313" key="2">
    <source>
        <dbReference type="EMBL" id="KAK3097437.1"/>
    </source>
</evidence>
<dbReference type="PANTHER" id="PTHR13041">
    <property type="entry name" value="JTB PROTEIN-RELATED"/>
    <property type="match status" value="1"/>
</dbReference>
<dbReference type="AlphaFoldDB" id="A0AA89C0C9"/>
<dbReference type="GO" id="GO:0005819">
    <property type="term" value="C:spindle"/>
    <property type="evidence" value="ECO:0007669"/>
    <property type="project" value="TreeGrafter"/>
</dbReference>
<keyword evidence="1" id="KW-0472">Membrane</keyword>
<sequence>SCNISNNETRRNFWIFEGLTFLVGIVSYILVRHRQRKLDSLLMEKINRQIASGT</sequence>
<reference evidence="2" key="1">
    <citation type="submission" date="2019-08" db="EMBL/GenBank/DDBJ databases">
        <title>The improved chromosome-level genome for the pearl oyster Pinctada fucata martensii using PacBio sequencing and Hi-C.</title>
        <authorList>
            <person name="Zheng Z."/>
        </authorList>
    </citation>
    <scope>NUCLEOTIDE SEQUENCE</scope>
    <source>
        <strain evidence="2">ZZ-2019</strain>
        <tissue evidence="2">Adductor muscle</tissue>
    </source>
</reference>
<protein>
    <submittedName>
        <fullName evidence="2">Uncharacterized protein</fullName>
    </submittedName>
</protein>
<keyword evidence="3" id="KW-1185">Reference proteome</keyword>
<feature type="transmembrane region" description="Helical" evidence="1">
    <location>
        <begin position="13"/>
        <end position="31"/>
    </location>
</feature>
<gene>
    <name evidence="2" type="ORF">FSP39_009630</name>
</gene>
<dbReference type="GO" id="GO:0016020">
    <property type="term" value="C:membrane"/>
    <property type="evidence" value="ECO:0007669"/>
    <property type="project" value="InterPro"/>
</dbReference>
<dbReference type="Pfam" id="PF05439">
    <property type="entry name" value="JTB"/>
    <property type="match status" value="1"/>
</dbReference>
<keyword evidence="1" id="KW-0812">Transmembrane</keyword>
<proteinExistence type="predicted"/>
<dbReference type="GO" id="GO:0000281">
    <property type="term" value="P:mitotic cytokinesis"/>
    <property type="evidence" value="ECO:0007669"/>
    <property type="project" value="TreeGrafter"/>
</dbReference>
<dbReference type="GO" id="GO:0005737">
    <property type="term" value="C:cytoplasm"/>
    <property type="evidence" value="ECO:0007669"/>
    <property type="project" value="TreeGrafter"/>
</dbReference>
<comment type="caution">
    <text evidence="2">The sequence shown here is derived from an EMBL/GenBank/DDBJ whole genome shotgun (WGS) entry which is preliminary data.</text>
</comment>
<dbReference type="InterPro" id="IPR008657">
    <property type="entry name" value="JTB"/>
</dbReference>
<dbReference type="PANTHER" id="PTHR13041:SF3">
    <property type="entry name" value="PROTEIN JTB"/>
    <property type="match status" value="1"/>
</dbReference>
<evidence type="ECO:0000313" key="3">
    <source>
        <dbReference type="Proteomes" id="UP001186944"/>
    </source>
</evidence>
<accession>A0AA89C0C9</accession>